<feature type="region of interest" description="Disordered" evidence="1">
    <location>
        <begin position="270"/>
        <end position="339"/>
    </location>
</feature>
<reference evidence="3 4" key="1">
    <citation type="submission" date="2020-02" db="EMBL/GenBank/DDBJ databases">
        <authorList>
            <person name="Ferguson B K."/>
        </authorList>
    </citation>
    <scope>NUCLEOTIDE SEQUENCE [LARGE SCALE GENOMIC DNA]</scope>
</reference>
<keyword evidence="2" id="KW-0812">Transmembrane</keyword>
<keyword evidence="4" id="KW-1185">Reference proteome</keyword>
<feature type="compositionally biased region" description="Low complexity" evidence="1">
    <location>
        <begin position="298"/>
        <end position="339"/>
    </location>
</feature>
<dbReference type="EMBL" id="CADCXV010001516">
    <property type="protein sequence ID" value="CAB0045029.1"/>
    <property type="molecule type" value="Genomic_DNA"/>
</dbReference>
<feature type="non-terminal residue" evidence="3">
    <location>
        <position position="1"/>
    </location>
</feature>
<feature type="transmembrane region" description="Helical" evidence="2">
    <location>
        <begin position="1045"/>
        <end position="1063"/>
    </location>
</feature>
<evidence type="ECO:0000313" key="4">
    <source>
        <dbReference type="Proteomes" id="UP000479190"/>
    </source>
</evidence>
<accession>A0A6H5J4B6</accession>
<keyword evidence="2" id="KW-0472">Membrane</keyword>
<evidence type="ECO:0000256" key="2">
    <source>
        <dbReference type="SAM" id="Phobius"/>
    </source>
</evidence>
<evidence type="ECO:0000256" key="1">
    <source>
        <dbReference type="SAM" id="MobiDB-lite"/>
    </source>
</evidence>
<keyword evidence="2" id="KW-1133">Transmembrane helix</keyword>
<protein>
    <submittedName>
        <fullName evidence="3">Uncharacterized protein</fullName>
    </submittedName>
</protein>
<feature type="compositionally biased region" description="Low complexity" evidence="1">
    <location>
        <begin position="677"/>
        <end position="705"/>
    </location>
</feature>
<dbReference type="PANTHER" id="PTHR24330:SF19">
    <property type="entry name" value="MEDIATOR OF RNA POLYMERASE II TRANSCRIPTION SUBUNIT 29"/>
    <property type="match status" value="1"/>
</dbReference>
<dbReference type="AlphaFoldDB" id="A0A6H5J4B6"/>
<dbReference type="PANTHER" id="PTHR24330">
    <property type="entry name" value="HOMEOBOX PROTEIN BARH-LIKE"/>
    <property type="match status" value="1"/>
</dbReference>
<feature type="transmembrane region" description="Helical" evidence="2">
    <location>
        <begin position="953"/>
        <end position="974"/>
    </location>
</feature>
<feature type="compositionally biased region" description="Polar residues" evidence="1">
    <location>
        <begin position="270"/>
        <end position="297"/>
    </location>
</feature>
<feature type="region of interest" description="Disordered" evidence="1">
    <location>
        <begin position="158"/>
        <end position="189"/>
    </location>
</feature>
<dbReference type="OrthoDB" id="8190309at2759"/>
<feature type="region of interest" description="Disordered" evidence="1">
    <location>
        <begin position="658"/>
        <end position="705"/>
    </location>
</feature>
<sequence>GTPIAAAAAAQPIKSDENVTKFALQDEDILDPTATGDLEMMQDAEDAAPATETTLTSTIDANIILSKFRALFRANKSASQLSQLRSCLRVAIEDIETILLNRAGVLNKSCALIKNMKQSSRLLGAPCASQSRRAVPAVNRCLRNISARANRLINRYQSGAPIQRATETRRTPSFSPPPASPPCPKKENRQPLRLWPAARHVLLALVLLAVAASSTPTPASNMPRPSYARTMLKVSRSLPGETEEVKVRTSEGNLATLIVKRREKTISGNELSARSIKETTTSTERPASEASSPNVEASSTTTTTTTTSSPWFVTETSTPAPTSATPTTRADATTASTIRAAPTSTTIGYHSVDVDPWSSQIQTWTRVSSEKSAPVEEPRNWVPVNRGWQPVEQQQQQQQQSSGEDEARKSFATWLVADDTGSARSFQLVPSDDGSTDKVVRYAFLPYEPKTRTNVGANLLKNRDAKNVPPEVVVRSEINIKPQPGQLGQQQQQPQAEAKRLPPILNADGSITIHGRRVPDDPIDKIQVWRNARVINNQLVTDPNVPSPTVPTTSNTGAEFERFFENVNRRYIKTPQDDKNKAYRNEVLAAEIYDTAENTYRPSIRKRMLQPEIPGAVYPNSRLYLPQDKGMSQTIKHGTRAPVLQYAHPELGVQPAKALKNEQQQQQRQADEATESPRQQYHQYQREQQQQQQQQYQQQPQQHQYGEYRQKKKYVINEKNLVDPHQYKPYYPQQFYGIRRPEPPFWIKMTENIKSGFHDGVAKVSEFTKPVFDPLVEATRKISENLGLSRSQDHAQDKIGTVASSGSVLIPALGLVASGAALGIGAVAVGRYLDVDVLKRSNDGTLELNEDNLRALGYISELPENNKNYNGDAEKQSIGQGVYVLMPDSAEGSVAVARKKRSIQNDLASESAKTFIHHKKITNPAGSDDKYFKQSKNARPSSFASAIEDSFNMMFLAQIITTAAALVVQGYQLIMLKYCKKSHQLQSSEFQKLLTQVEDDWKISLEYEQKIMWSNARFSFDECVGVVRAIMGLIGLWPMKDWKGFQKFQTIGVLLILFLCSLVPQKFRVFSLTYLNALIRKYNQLSDEISSKN</sequence>
<evidence type="ECO:0000313" key="3">
    <source>
        <dbReference type="EMBL" id="CAB0045029.1"/>
    </source>
</evidence>
<dbReference type="Proteomes" id="UP000479190">
    <property type="component" value="Unassembled WGS sequence"/>
</dbReference>
<feature type="compositionally biased region" description="Pro residues" evidence="1">
    <location>
        <begin position="174"/>
        <end position="183"/>
    </location>
</feature>
<name>A0A6H5J4B6_9HYME</name>
<organism evidence="3 4">
    <name type="scientific">Trichogramma brassicae</name>
    <dbReference type="NCBI Taxonomy" id="86971"/>
    <lineage>
        <taxon>Eukaryota</taxon>
        <taxon>Metazoa</taxon>
        <taxon>Ecdysozoa</taxon>
        <taxon>Arthropoda</taxon>
        <taxon>Hexapoda</taxon>
        <taxon>Insecta</taxon>
        <taxon>Pterygota</taxon>
        <taxon>Neoptera</taxon>
        <taxon>Endopterygota</taxon>
        <taxon>Hymenoptera</taxon>
        <taxon>Apocrita</taxon>
        <taxon>Proctotrupomorpha</taxon>
        <taxon>Chalcidoidea</taxon>
        <taxon>Trichogrammatidae</taxon>
        <taxon>Trichogramma</taxon>
    </lineage>
</organism>
<gene>
    <name evidence="3" type="ORF">TBRA_LOCUS16586</name>
</gene>
<feature type="region of interest" description="Disordered" evidence="1">
    <location>
        <begin position="366"/>
        <end position="408"/>
    </location>
</feature>
<dbReference type="InterPro" id="IPR052145">
    <property type="entry name" value="Mediator/Homeobox_domain"/>
</dbReference>
<proteinExistence type="predicted"/>